<dbReference type="SUPFAM" id="SSF53850">
    <property type="entry name" value="Periplasmic binding protein-like II"/>
    <property type="match status" value="1"/>
</dbReference>
<dbReference type="GO" id="GO:0015833">
    <property type="term" value="P:peptide transport"/>
    <property type="evidence" value="ECO:0007669"/>
    <property type="project" value="TreeGrafter"/>
</dbReference>
<dbReference type="OrthoDB" id="194307at2157"/>
<dbReference type="GeneID" id="24807469"/>
<dbReference type="FunFam" id="3.90.76.10:FF:000004">
    <property type="entry name" value="Peptide ABC transporter substrate-binding protein"/>
    <property type="match status" value="1"/>
</dbReference>
<dbReference type="PROSITE" id="PS51257">
    <property type="entry name" value="PROKAR_LIPOPROTEIN"/>
    <property type="match status" value="1"/>
</dbReference>
<evidence type="ECO:0000256" key="1">
    <source>
        <dbReference type="ARBA" id="ARBA00005695"/>
    </source>
</evidence>
<keyword evidence="3" id="KW-0732">Signal</keyword>
<dbReference type="PANTHER" id="PTHR30290">
    <property type="entry name" value="PERIPLASMIC BINDING COMPONENT OF ABC TRANSPORTER"/>
    <property type="match status" value="1"/>
</dbReference>
<dbReference type="GO" id="GO:1904680">
    <property type="term" value="F:peptide transmembrane transporter activity"/>
    <property type="evidence" value="ECO:0007669"/>
    <property type="project" value="TreeGrafter"/>
</dbReference>
<dbReference type="HOGENOM" id="CLU_017028_8_4_2"/>
<name>A0A0E3S9N2_9EURY</name>
<dbReference type="InterPro" id="IPR000914">
    <property type="entry name" value="SBP_5_dom"/>
</dbReference>
<keyword evidence="2" id="KW-0813">Transport</keyword>
<evidence type="ECO:0000256" key="2">
    <source>
        <dbReference type="ARBA" id="ARBA00022448"/>
    </source>
</evidence>
<dbReference type="Gene3D" id="3.10.105.10">
    <property type="entry name" value="Dipeptide-binding Protein, Domain 3"/>
    <property type="match status" value="1"/>
</dbReference>
<dbReference type="Pfam" id="PF00496">
    <property type="entry name" value="SBP_bac_5"/>
    <property type="match status" value="1"/>
</dbReference>
<comment type="similarity">
    <text evidence="1">Belongs to the bacterial solute-binding protein 5 family.</text>
</comment>
<dbReference type="PANTHER" id="PTHR30290:SF64">
    <property type="entry name" value="ABC TRANSPORTER PERIPLASMIC BINDING PROTEIN"/>
    <property type="match status" value="1"/>
</dbReference>
<dbReference type="FunFam" id="3.10.105.10:FF:000006">
    <property type="entry name" value="Peptide ABC transporter substrate-binding protein"/>
    <property type="match status" value="1"/>
</dbReference>
<dbReference type="AlphaFoldDB" id="A0A0E3S9N2"/>
<dbReference type="RefSeq" id="WP_048127749.1">
    <property type="nucleotide sequence ID" value="NZ_CP009515.1"/>
</dbReference>
<reference evidence="5 6" key="1">
    <citation type="submission" date="2014-07" db="EMBL/GenBank/DDBJ databases">
        <title>Methanogenic archaea and the global carbon cycle.</title>
        <authorList>
            <person name="Henriksen J.R."/>
            <person name="Luke J."/>
            <person name="Reinhart S."/>
            <person name="Benedict M.N."/>
            <person name="Youngblut N.D."/>
            <person name="Metcalf M.E."/>
            <person name="Whitaker R.J."/>
            <person name="Metcalf W.W."/>
        </authorList>
    </citation>
    <scope>NUCLEOTIDE SEQUENCE [LARGE SCALE GENOMIC DNA]</scope>
    <source>
        <strain evidence="5 6">Z-7289</strain>
    </source>
</reference>
<evidence type="ECO:0000259" key="4">
    <source>
        <dbReference type="Pfam" id="PF00496"/>
    </source>
</evidence>
<evidence type="ECO:0000256" key="3">
    <source>
        <dbReference type="ARBA" id="ARBA00022729"/>
    </source>
</evidence>
<evidence type="ECO:0000313" key="5">
    <source>
        <dbReference type="EMBL" id="AKB75883.1"/>
    </source>
</evidence>
<evidence type="ECO:0000313" key="6">
    <source>
        <dbReference type="Proteomes" id="UP000033072"/>
    </source>
</evidence>
<dbReference type="Gene3D" id="3.40.190.10">
    <property type="entry name" value="Periplasmic binding protein-like II"/>
    <property type="match status" value="1"/>
</dbReference>
<dbReference type="InterPro" id="IPR039424">
    <property type="entry name" value="SBP_5"/>
</dbReference>
<keyword evidence="6" id="KW-1185">Reference proteome</keyword>
<feature type="domain" description="Solute-binding protein family 5" evidence="4">
    <location>
        <begin position="105"/>
        <end position="463"/>
    </location>
</feature>
<gene>
    <name evidence="5" type="ORF">MSLAZ_2622</name>
</gene>
<sequence>MEKKKLLVLFSVFLTALILMTAGCVSQDSSQAEEISAKGMPAEEALAEETLTENAAEGSQHADVAYLSGGDYGYPQPFTIYPRGPGSSKVGMIFDSLLERDEIGIIPWLAESWDVSENGTEYTFHLRKGVTWSDGEPFTANDVKFTFDYEQENVPISGGIESGVIDNVQVVDPNTVKFVLVQPVSTFLYKLTGFNVIPEHIYKNVSDPSSFLDPQAVIGTGPFLLDEYNKEHGSYRFVTNDNFWGPETAVKSVEFIPVSDSLIAFEQGQIDFTSISPDILDRFTSDPDVRIVQQPAFWGYQFYFNMKKCPELNDSRIRQAFAYAIDRDEMVEKIARGAGKAGKMGILPEDHIWYNPDQPEYSYDPDKAGELLEEAGWTDMDGDGIRDKNGEKLSYVLSLGSDEVRIGELIKERLSEVGVDVQVKALESKSRDTNLKNGDFELLISGFGGWGQDADYLRTRYCDTDSHSSNSVSSGAAVYGYHNDTLNALGAQELQELDDEKRKEIVYDMQTVLANDVPAIPLYYTTQYDAWRISKYDGWMNMYDHHARTHSILSYLERDGIAEKR</sequence>
<dbReference type="EMBL" id="CP009515">
    <property type="protein sequence ID" value="AKB75883.1"/>
    <property type="molecule type" value="Genomic_DNA"/>
</dbReference>
<dbReference type="PATRIC" id="fig|1434111.4.peg.3471"/>
<dbReference type="CDD" id="cd08520">
    <property type="entry name" value="PBP2_NikA_DppA_OppA_like_21"/>
    <property type="match status" value="1"/>
</dbReference>
<dbReference type="Proteomes" id="UP000033072">
    <property type="component" value="Chromosome"/>
</dbReference>
<organism evidence="5 6">
    <name type="scientific">Methanosarcina lacustris Z-7289</name>
    <dbReference type="NCBI Taxonomy" id="1434111"/>
    <lineage>
        <taxon>Archaea</taxon>
        <taxon>Methanobacteriati</taxon>
        <taxon>Methanobacteriota</taxon>
        <taxon>Stenosarchaea group</taxon>
        <taxon>Methanomicrobia</taxon>
        <taxon>Methanosarcinales</taxon>
        <taxon>Methanosarcinaceae</taxon>
        <taxon>Methanosarcina</taxon>
    </lineage>
</organism>
<protein>
    <submittedName>
        <fullName evidence="5">Dipeptide-binding ABC transporter, periplasmic substrate-binding component</fullName>
    </submittedName>
</protein>
<dbReference type="STRING" id="1434111.MSLAZ_2622"/>
<accession>A0A0E3S9N2</accession>
<dbReference type="KEGG" id="mls:MSLAZ_2622"/>
<proteinExistence type="inferred from homology"/>